<evidence type="ECO:0000313" key="7">
    <source>
        <dbReference type="Proteomes" id="UP000004095"/>
    </source>
</evidence>
<name>A1ZUA8_MICM2</name>
<dbReference type="Gene3D" id="2.130.10.10">
    <property type="entry name" value="YVTN repeat-like/Quinoprotein amine dehydrogenase"/>
    <property type="match status" value="4"/>
</dbReference>
<keyword evidence="2" id="KW-0677">Repeat</keyword>
<dbReference type="InterPro" id="IPR015943">
    <property type="entry name" value="WD40/YVTN_repeat-like_dom_sf"/>
</dbReference>
<keyword evidence="1 3" id="KW-0853">WD repeat</keyword>
<dbReference type="SUPFAM" id="SSF50998">
    <property type="entry name" value="Quinoprotein alcohol dehydrogenase-like"/>
    <property type="match status" value="1"/>
</dbReference>
<dbReference type="SMART" id="SM00320">
    <property type="entry name" value="WD40"/>
    <property type="match status" value="12"/>
</dbReference>
<dbReference type="InterPro" id="IPR036322">
    <property type="entry name" value="WD40_repeat_dom_sf"/>
</dbReference>
<dbReference type="InterPro" id="IPR019775">
    <property type="entry name" value="WD40_repeat_CS"/>
</dbReference>
<dbReference type="PROSITE" id="PS51257">
    <property type="entry name" value="PROKAR_LIPOPROTEIN"/>
    <property type="match status" value="1"/>
</dbReference>
<comment type="caution">
    <text evidence="6">The sequence shown here is derived from an EMBL/GenBank/DDBJ whole genome shotgun (WGS) entry which is preliminary data.</text>
</comment>
<evidence type="ECO:0000256" key="3">
    <source>
        <dbReference type="PROSITE-ProRule" id="PRU00221"/>
    </source>
</evidence>
<keyword evidence="7" id="KW-1185">Reference proteome</keyword>
<dbReference type="InterPro" id="IPR020472">
    <property type="entry name" value="WD40_PAC1"/>
</dbReference>
<evidence type="ECO:0000256" key="2">
    <source>
        <dbReference type="ARBA" id="ARBA00022737"/>
    </source>
</evidence>
<accession>A1ZUA8</accession>
<evidence type="ECO:0000256" key="1">
    <source>
        <dbReference type="ARBA" id="ARBA00022574"/>
    </source>
</evidence>
<dbReference type="GO" id="GO:0017070">
    <property type="term" value="F:U6 snRNA binding"/>
    <property type="evidence" value="ECO:0007669"/>
    <property type="project" value="TreeGrafter"/>
</dbReference>
<dbReference type="AlphaFoldDB" id="A1ZUA8"/>
<dbReference type="EMBL" id="AAWS01000039">
    <property type="protein sequence ID" value="EAY26079.1"/>
    <property type="molecule type" value="Genomic_DNA"/>
</dbReference>
<dbReference type="Pfam" id="PF23586">
    <property type="entry name" value="Beta-prop_NWD2_C"/>
    <property type="match status" value="1"/>
</dbReference>
<dbReference type="PANTHER" id="PTHR19846:SF0">
    <property type="entry name" value="PRE-MRNA PROCESSING FACTOR 4"/>
    <property type="match status" value="1"/>
</dbReference>
<dbReference type="InterPro" id="IPR056534">
    <property type="entry name" value="Beta-prop_NWD2_C"/>
</dbReference>
<dbReference type="GO" id="GO:0000398">
    <property type="term" value="P:mRNA splicing, via spliceosome"/>
    <property type="evidence" value="ECO:0007669"/>
    <property type="project" value="TreeGrafter"/>
</dbReference>
<feature type="repeat" description="WD" evidence="3">
    <location>
        <begin position="239"/>
        <end position="280"/>
    </location>
</feature>
<evidence type="ECO:0000256" key="4">
    <source>
        <dbReference type="SAM" id="SignalP"/>
    </source>
</evidence>
<protein>
    <submittedName>
        <fullName evidence="6">Lipoprotein, putative</fullName>
    </submittedName>
</protein>
<sequence>MKLLIGILSTLLLSACISLAQPYKLMVQTSHTDDVTTAAFSADGRQVITGSHDNTAKLWQIKSNKLLYTFVHDAWVRALTFSLDGSKMLAGLAHGDVVVWDAKARKLIHQFTAYSKYETVRRIERVMFSSDGTKFITVSYSDHVKLWDANNYQLLHDFKRVPAVNFSPDGRFIFVFNADKQKVVVWDAKTVRPIDEVMVTSKANYALAASPDGSQLLIGGGKKVVELWDVKTKKLIKVFKGHADWLKSMTFSPDGRQMLTGDGNGFVKLWNVKNGALIHTFKMPPKNITKLAYSPQSKHILAVCEERHVSIWDLRTKKQAQKIIPNKSPVTAVAFSPNSHKTLLGINGLVKLWNTQTGKFEGVLNGYKPGDRTVLKCITVLPDNSGLLTGHRGRRVQLWSLKTSQLMHTFISKGGAQSIKVSPDGSKMLVGTWSSAFELWDLKTKQSIFKDSWETKYTAWNGTEAIFSPDGSKILAHAFRDRLGLWSVKYQLPLHTFYFSKNRVEIADFSSDGSKVFALSLNDTLKKWDTKTFKLVKKWGYKQEIFHTGSVLTAKEDRQLIGTNVGKAIMWDIAQNRRKESIDRHTDGICAITFSPKEDKVLTGSQDGSAKIWDVKTRKLLCTIHANFEDENAWLIVTPDGKYDGNKAGIQYLHLVDSKQQARPIQKNDSKHTKGLLKKILNK</sequence>
<feature type="repeat" description="WD" evidence="3">
    <location>
        <begin position="69"/>
        <end position="110"/>
    </location>
</feature>
<dbReference type="PROSITE" id="PS50082">
    <property type="entry name" value="WD_REPEATS_2"/>
    <property type="match status" value="6"/>
</dbReference>
<keyword evidence="4" id="KW-0732">Signal</keyword>
<dbReference type="PROSITE" id="PS00678">
    <property type="entry name" value="WD_REPEATS_1"/>
    <property type="match status" value="2"/>
</dbReference>
<dbReference type="eggNOG" id="COG2319">
    <property type="taxonomic scope" value="Bacteria"/>
</dbReference>
<feature type="repeat" description="WD" evidence="3">
    <location>
        <begin position="206"/>
        <end position="238"/>
    </location>
</feature>
<organism evidence="6 7">
    <name type="scientific">Microscilla marina ATCC 23134</name>
    <dbReference type="NCBI Taxonomy" id="313606"/>
    <lineage>
        <taxon>Bacteria</taxon>
        <taxon>Pseudomonadati</taxon>
        <taxon>Bacteroidota</taxon>
        <taxon>Cytophagia</taxon>
        <taxon>Cytophagales</taxon>
        <taxon>Microscillaceae</taxon>
        <taxon>Microscilla</taxon>
    </lineage>
</organism>
<dbReference type="CDD" id="cd00200">
    <property type="entry name" value="WD40"/>
    <property type="match status" value="2"/>
</dbReference>
<proteinExistence type="predicted"/>
<reference evidence="6 7" key="1">
    <citation type="submission" date="2007-01" db="EMBL/GenBank/DDBJ databases">
        <authorList>
            <person name="Haygood M."/>
            <person name="Podell S."/>
            <person name="Anderson C."/>
            <person name="Hopkinson B."/>
            <person name="Roe K."/>
            <person name="Barbeau K."/>
            <person name="Gaasterland T."/>
            <person name="Ferriera S."/>
            <person name="Johnson J."/>
            <person name="Kravitz S."/>
            <person name="Beeson K."/>
            <person name="Sutton G."/>
            <person name="Rogers Y.-H."/>
            <person name="Friedman R."/>
            <person name="Frazier M."/>
            <person name="Venter J.C."/>
        </authorList>
    </citation>
    <scope>NUCLEOTIDE SEQUENCE [LARGE SCALE GENOMIC DNA]</scope>
    <source>
        <strain evidence="6 7">ATCC 23134</strain>
    </source>
</reference>
<dbReference type="SUPFAM" id="SSF82171">
    <property type="entry name" value="DPP6 N-terminal domain-like"/>
    <property type="match status" value="1"/>
</dbReference>
<dbReference type="InterPro" id="IPR011047">
    <property type="entry name" value="Quinoprotein_ADH-like_sf"/>
</dbReference>
<dbReference type="Pfam" id="PF00400">
    <property type="entry name" value="WD40"/>
    <property type="match status" value="1"/>
</dbReference>
<evidence type="ECO:0000259" key="5">
    <source>
        <dbReference type="Pfam" id="PF23586"/>
    </source>
</evidence>
<dbReference type="PROSITE" id="PS50294">
    <property type="entry name" value="WD_REPEATS_REGION"/>
    <property type="match status" value="3"/>
</dbReference>
<dbReference type="PRINTS" id="PR00320">
    <property type="entry name" value="GPROTEINBRPT"/>
</dbReference>
<feature type="repeat" description="WD" evidence="3">
    <location>
        <begin position="28"/>
        <end position="69"/>
    </location>
</feature>
<feature type="domain" description="NWD2 C-terminal beta-propeller" evidence="5">
    <location>
        <begin position="40"/>
        <end position="281"/>
    </location>
</feature>
<feature type="chain" id="PRO_5002642461" evidence="4">
    <location>
        <begin position="21"/>
        <end position="683"/>
    </location>
</feature>
<evidence type="ECO:0000313" key="6">
    <source>
        <dbReference type="EMBL" id="EAY26079.1"/>
    </source>
</evidence>
<dbReference type="GO" id="GO:0030621">
    <property type="term" value="F:U4 snRNA binding"/>
    <property type="evidence" value="ECO:0007669"/>
    <property type="project" value="TreeGrafter"/>
</dbReference>
<gene>
    <name evidence="6" type="ORF">M23134_06428</name>
</gene>
<feature type="repeat" description="WD" evidence="3">
    <location>
        <begin position="281"/>
        <end position="322"/>
    </location>
</feature>
<feature type="repeat" description="WD" evidence="3">
    <location>
        <begin position="582"/>
        <end position="623"/>
    </location>
</feature>
<dbReference type="PANTHER" id="PTHR19846">
    <property type="entry name" value="WD40 REPEAT PROTEIN"/>
    <property type="match status" value="1"/>
</dbReference>
<keyword evidence="6" id="KW-0449">Lipoprotein</keyword>
<dbReference type="InterPro" id="IPR001680">
    <property type="entry name" value="WD40_rpt"/>
</dbReference>
<dbReference type="OrthoDB" id="1492850at2"/>
<dbReference type="Proteomes" id="UP000004095">
    <property type="component" value="Unassembled WGS sequence"/>
</dbReference>
<dbReference type="RefSeq" id="WP_002701679.1">
    <property type="nucleotide sequence ID" value="NZ_AAWS01000039.1"/>
</dbReference>
<feature type="signal peptide" evidence="4">
    <location>
        <begin position="1"/>
        <end position="20"/>
    </location>
</feature>
<dbReference type="SUPFAM" id="SSF50978">
    <property type="entry name" value="WD40 repeat-like"/>
    <property type="match status" value="1"/>
</dbReference>